<dbReference type="PANTHER" id="PTHR11138">
    <property type="entry name" value="METHIONYL-TRNA FORMYLTRANSFERASE"/>
    <property type="match status" value="1"/>
</dbReference>
<sequence>MRDCVFVGNRRFVLEELIKKNWNLTVFVVKGTHLERDFNSGMFENVPFQTVASKSELLEHLSLISFDLLISNGCPFILPVEKLPLAKYVNIHPSYLPDLKGCDPVIGAVLLRRDAGATCHIMDSGIDTGDIISQTKIPYTEDLDVTTLYQLSFLAEIEVFHEACRLGFKAKGAQVSTPESLYFNRKAEHQHLSQSDTNDFMLQKVKAFNNKSIGCSFKSENVEYKVFRASKVCNPYLTRHVMKFEENTVALSYENSIVFNRHGEVIRFEEVTQKDNIPLLVNQKLFGV</sequence>
<keyword evidence="3" id="KW-1185">Reference proteome</keyword>
<protein>
    <recommendedName>
        <fullName evidence="1">Formyl transferase N-terminal domain-containing protein</fullName>
    </recommendedName>
</protein>
<dbReference type="EMBL" id="CP009617">
    <property type="protein sequence ID" value="AIW20297.1"/>
    <property type="molecule type" value="Genomic_DNA"/>
</dbReference>
<dbReference type="Proteomes" id="UP000030081">
    <property type="component" value="Chromosome 1"/>
</dbReference>
<feature type="domain" description="Formyl transferase N-terminal" evidence="1">
    <location>
        <begin position="48"/>
        <end position="159"/>
    </location>
</feature>
<gene>
    <name evidence="2" type="ORF">IX92_15205</name>
</gene>
<dbReference type="GO" id="GO:0005829">
    <property type="term" value="C:cytosol"/>
    <property type="evidence" value="ECO:0007669"/>
    <property type="project" value="TreeGrafter"/>
</dbReference>
<dbReference type="KEGG" id="vcy:IX92_15205"/>
<evidence type="ECO:0000259" key="1">
    <source>
        <dbReference type="Pfam" id="PF00551"/>
    </source>
</evidence>
<dbReference type="Pfam" id="PF00551">
    <property type="entry name" value="Formyl_trans_N"/>
    <property type="match status" value="1"/>
</dbReference>
<dbReference type="SUPFAM" id="SSF53328">
    <property type="entry name" value="Formyltransferase"/>
    <property type="match status" value="1"/>
</dbReference>
<dbReference type="GO" id="GO:0004479">
    <property type="term" value="F:methionyl-tRNA formyltransferase activity"/>
    <property type="evidence" value="ECO:0007669"/>
    <property type="project" value="TreeGrafter"/>
</dbReference>
<dbReference type="Gene3D" id="3.40.50.12230">
    <property type="match status" value="1"/>
</dbReference>
<dbReference type="PANTHER" id="PTHR11138:SF5">
    <property type="entry name" value="METHIONYL-TRNA FORMYLTRANSFERASE, MITOCHONDRIAL"/>
    <property type="match status" value="1"/>
</dbReference>
<dbReference type="InterPro" id="IPR036477">
    <property type="entry name" value="Formyl_transf_N_sf"/>
</dbReference>
<name>A0AAN0SDP0_9VIBR</name>
<reference evidence="2 3" key="1">
    <citation type="submission" date="2014-10" db="EMBL/GenBank/DDBJ databases">
        <title>The Complete Genome Sequence for the Shellfish Pathogen Vibrio coralliilyticus RE98 Isolated from a Shellfish Hatchery.</title>
        <authorList>
            <person name="Richards G.P."/>
            <person name="Bono J.L."/>
            <person name="Watson M.A."/>
            <person name="Needleman D.S."/>
        </authorList>
    </citation>
    <scope>NUCLEOTIDE SEQUENCE [LARGE SCALE GENOMIC DNA]</scope>
    <source>
        <strain evidence="2 3">RE98</strain>
    </source>
</reference>
<evidence type="ECO:0000313" key="2">
    <source>
        <dbReference type="EMBL" id="AIW20297.1"/>
    </source>
</evidence>
<dbReference type="AlphaFoldDB" id="A0AAN0SDP0"/>
<accession>A0AAN0SDP0</accession>
<evidence type="ECO:0000313" key="3">
    <source>
        <dbReference type="Proteomes" id="UP000030081"/>
    </source>
</evidence>
<dbReference type="InterPro" id="IPR002376">
    <property type="entry name" value="Formyl_transf_N"/>
</dbReference>
<organism evidence="2 3">
    <name type="scientific">Vibrio coralliilyticus</name>
    <dbReference type="NCBI Taxonomy" id="190893"/>
    <lineage>
        <taxon>Bacteria</taxon>
        <taxon>Pseudomonadati</taxon>
        <taxon>Pseudomonadota</taxon>
        <taxon>Gammaproteobacteria</taxon>
        <taxon>Vibrionales</taxon>
        <taxon>Vibrionaceae</taxon>
        <taxon>Vibrio</taxon>
    </lineage>
</organism>
<proteinExistence type="predicted"/>